<dbReference type="PANTHER" id="PTHR46825:SF9">
    <property type="entry name" value="BETA-LACTAMASE-RELATED DOMAIN-CONTAINING PROTEIN"/>
    <property type="match status" value="1"/>
</dbReference>
<dbReference type="Pfam" id="PF00144">
    <property type="entry name" value="Beta-lactamase"/>
    <property type="match status" value="1"/>
</dbReference>
<dbReference type="Gene3D" id="3.40.710.10">
    <property type="entry name" value="DD-peptidase/beta-lactamase superfamily"/>
    <property type="match status" value="1"/>
</dbReference>
<protein>
    <submittedName>
        <fullName evidence="3">Serine hydrolase</fullName>
    </submittedName>
</protein>
<evidence type="ECO:0000313" key="4">
    <source>
        <dbReference type="Proteomes" id="UP000613193"/>
    </source>
</evidence>
<dbReference type="EMBL" id="JAEHFW010000003">
    <property type="protein sequence ID" value="MBK0380631.1"/>
    <property type="molecule type" value="Genomic_DNA"/>
</dbReference>
<feature type="signal peptide" evidence="1">
    <location>
        <begin position="1"/>
        <end position="18"/>
    </location>
</feature>
<dbReference type="AlphaFoldDB" id="A0A934UP74"/>
<sequence length="434" mass="47789">MKRLTLLLLLAVPVVTMAQSIAEKADGLLTTYAQQNRFSGNVLIAIKGEIVFEKAYGYADKENNRLNNLQTEFRAGSLTKMFTSTLIMQLVEARKIALTDKVSKYVPGFPYGDKITIKNLLSHTSGILGTTSPDADNAADLVKTFKSEPLAFNPGERFEYNNFNYILLAYIAQKITGVSYPQLVKQRVFNKAGMIHTGIDYPGRKSTDAALGYTLNRETGQTERIETANVSAASGAGALYTTVNDLLKWAKAIDEHKVLSVKSYETAITPVQPGYGLGWIVNNDSDRLRIGHTGSIEGFMADFVHYPKEDITIIFLCNLLPPVDMHIERALIAIVFNEPYSLETDKKEIKLSTDELAQYTGTFETDGQKMVVSVKDGKLYVLAPGGDTAELAAQAKDKFFVVGPQVSVEFLRKDGKIDAISVDMHGGITFKKVL</sequence>
<reference evidence="3" key="1">
    <citation type="submission" date="2020-12" db="EMBL/GenBank/DDBJ databases">
        <title>Bacterial novel species Mucilaginibacter sp. SD-g isolated from soil.</title>
        <authorList>
            <person name="Jung H.-Y."/>
        </authorList>
    </citation>
    <scope>NUCLEOTIDE SEQUENCE</scope>
    <source>
        <strain evidence="3">SD-g</strain>
    </source>
</reference>
<gene>
    <name evidence="3" type="ORF">I5M19_15005</name>
</gene>
<keyword evidence="1" id="KW-0732">Signal</keyword>
<name>A0A934UP74_9SPHI</name>
<dbReference type="GO" id="GO:0016787">
    <property type="term" value="F:hydrolase activity"/>
    <property type="evidence" value="ECO:0007669"/>
    <property type="project" value="UniProtKB-KW"/>
</dbReference>
<evidence type="ECO:0000256" key="1">
    <source>
        <dbReference type="SAM" id="SignalP"/>
    </source>
</evidence>
<comment type="caution">
    <text evidence="3">The sequence shown here is derived from an EMBL/GenBank/DDBJ whole genome shotgun (WGS) entry which is preliminary data.</text>
</comment>
<dbReference type="PANTHER" id="PTHR46825">
    <property type="entry name" value="D-ALANYL-D-ALANINE-CARBOXYPEPTIDASE/ENDOPEPTIDASE AMPH"/>
    <property type="match status" value="1"/>
</dbReference>
<organism evidence="3 4">
    <name type="scientific">Mucilaginibacter segetis</name>
    <dbReference type="NCBI Taxonomy" id="2793071"/>
    <lineage>
        <taxon>Bacteria</taxon>
        <taxon>Pseudomonadati</taxon>
        <taxon>Bacteroidota</taxon>
        <taxon>Sphingobacteriia</taxon>
        <taxon>Sphingobacteriales</taxon>
        <taxon>Sphingobacteriaceae</taxon>
        <taxon>Mucilaginibacter</taxon>
    </lineage>
</organism>
<evidence type="ECO:0000313" key="3">
    <source>
        <dbReference type="EMBL" id="MBK0380631.1"/>
    </source>
</evidence>
<accession>A0A934UP74</accession>
<dbReference type="SUPFAM" id="SSF56601">
    <property type="entry name" value="beta-lactamase/transpeptidase-like"/>
    <property type="match status" value="1"/>
</dbReference>
<evidence type="ECO:0000259" key="2">
    <source>
        <dbReference type="Pfam" id="PF00144"/>
    </source>
</evidence>
<feature type="domain" description="Beta-lactamase-related" evidence="2">
    <location>
        <begin position="33"/>
        <end position="333"/>
    </location>
</feature>
<dbReference type="InterPro" id="IPR012338">
    <property type="entry name" value="Beta-lactam/transpept-like"/>
</dbReference>
<dbReference type="Proteomes" id="UP000613193">
    <property type="component" value="Unassembled WGS sequence"/>
</dbReference>
<keyword evidence="3" id="KW-0378">Hydrolase</keyword>
<keyword evidence="4" id="KW-1185">Reference proteome</keyword>
<dbReference type="InterPro" id="IPR050491">
    <property type="entry name" value="AmpC-like"/>
</dbReference>
<proteinExistence type="predicted"/>
<feature type="chain" id="PRO_5037666091" evidence="1">
    <location>
        <begin position="19"/>
        <end position="434"/>
    </location>
</feature>
<dbReference type="RefSeq" id="WP_200067174.1">
    <property type="nucleotide sequence ID" value="NZ_JAEHFW010000003.1"/>
</dbReference>
<dbReference type="InterPro" id="IPR001466">
    <property type="entry name" value="Beta-lactam-related"/>
</dbReference>